<reference evidence="1" key="2">
    <citation type="journal article" date="2022" name="New Phytol.">
        <title>Evolutionary transition to the ectomycorrhizal habit in the genomes of a hyperdiverse lineage of mushroom-forming fungi.</title>
        <authorList>
            <person name="Looney B."/>
            <person name="Miyauchi S."/>
            <person name="Morin E."/>
            <person name="Drula E."/>
            <person name="Courty P.E."/>
            <person name="Kohler A."/>
            <person name="Kuo A."/>
            <person name="LaButti K."/>
            <person name="Pangilinan J."/>
            <person name="Lipzen A."/>
            <person name="Riley R."/>
            <person name="Andreopoulos W."/>
            <person name="He G."/>
            <person name="Johnson J."/>
            <person name="Nolan M."/>
            <person name="Tritt A."/>
            <person name="Barry K.W."/>
            <person name="Grigoriev I.V."/>
            <person name="Nagy L.G."/>
            <person name="Hibbett D."/>
            <person name="Henrissat B."/>
            <person name="Matheny P.B."/>
            <person name="Labbe J."/>
            <person name="Martin F.M."/>
        </authorList>
    </citation>
    <scope>NUCLEOTIDE SEQUENCE</scope>
    <source>
        <strain evidence="1">EC-137</strain>
    </source>
</reference>
<keyword evidence="2" id="KW-1185">Reference proteome</keyword>
<feature type="non-terminal residue" evidence="1">
    <location>
        <position position="385"/>
    </location>
</feature>
<protein>
    <submittedName>
        <fullName evidence="1">Uncharacterized protein</fullName>
    </submittedName>
</protein>
<accession>A0ACB8QHE9</accession>
<comment type="caution">
    <text evidence="1">The sequence shown here is derived from an EMBL/GenBank/DDBJ whole genome shotgun (WGS) entry which is preliminary data.</text>
</comment>
<name>A0ACB8QHE9_9AGAM</name>
<organism evidence="1 2">
    <name type="scientific">Vararia minispora EC-137</name>
    <dbReference type="NCBI Taxonomy" id="1314806"/>
    <lineage>
        <taxon>Eukaryota</taxon>
        <taxon>Fungi</taxon>
        <taxon>Dikarya</taxon>
        <taxon>Basidiomycota</taxon>
        <taxon>Agaricomycotina</taxon>
        <taxon>Agaricomycetes</taxon>
        <taxon>Russulales</taxon>
        <taxon>Lachnocladiaceae</taxon>
        <taxon>Vararia</taxon>
    </lineage>
</organism>
<dbReference type="Proteomes" id="UP000814128">
    <property type="component" value="Unassembled WGS sequence"/>
</dbReference>
<proteinExistence type="predicted"/>
<dbReference type="EMBL" id="MU273592">
    <property type="protein sequence ID" value="KAI0031118.1"/>
    <property type="molecule type" value="Genomic_DNA"/>
</dbReference>
<gene>
    <name evidence="1" type="ORF">K488DRAFT_52753</name>
</gene>
<sequence length="385" mass="42275">MPSPYPAYGPNDRNDAAARYRYPPAHGPYGNLPSSSAVNLSSPDKHDPYASSVQIRGGLRTPSPTPSEAEELARSSPLDWDKLRSWRFWFRRDWLWYYLAIILVSVIVALVTIYHRQIVHWLTPAANWMKNLPGGWAIPIGILFIISFPPLFGHEIIAVLCGVVWGLWIGFAIVAAGTFVGEVGNFYAFKWCCRARGEKLEKTNMTYGVLARVVREGGFKIALVARLSAIPGHFTTAVFSSCGMGILTFSIAAILSLPKQFVTVYLGVLIEGAGTETTGQRFASYAVVAVTFAITVLAMWYIYRQMGRAKPGYIYDRRKARQAKLAEANMSTASFSQSTVTLTAPGAPSASTSDIALRPFSPRDAGFQQWDANGRALGHAGDPRL</sequence>
<evidence type="ECO:0000313" key="2">
    <source>
        <dbReference type="Proteomes" id="UP000814128"/>
    </source>
</evidence>
<reference evidence="1" key="1">
    <citation type="submission" date="2021-02" db="EMBL/GenBank/DDBJ databases">
        <authorList>
            <consortium name="DOE Joint Genome Institute"/>
            <person name="Ahrendt S."/>
            <person name="Looney B.P."/>
            <person name="Miyauchi S."/>
            <person name="Morin E."/>
            <person name="Drula E."/>
            <person name="Courty P.E."/>
            <person name="Chicoki N."/>
            <person name="Fauchery L."/>
            <person name="Kohler A."/>
            <person name="Kuo A."/>
            <person name="Labutti K."/>
            <person name="Pangilinan J."/>
            <person name="Lipzen A."/>
            <person name="Riley R."/>
            <person name="Andreopoulos W."/>
            <person name="He G."/>
            <person name="Johnson J."/>
            <person name="Barry K.W."/>
            <person name="Grigoriev I.V."/>
            <person name="Nagy L."/>
            <person name="Hibbett D."/>
            <person name="Henrissat B."/>
            <person name="Matheny P.B."/>
            <person name="Labbe J."/>
            <person name="Martin F."/>
        </authorList>
    </citation>
    <scope>NUCLEOTIDE SEQUENCE</scope>
    <source>
        <strain evidence="1">EC-137</strain>
    </source>
</reference>
<evidence type="ECO:0000313" key="1">
    <source>
        <dbReference type="EMBL" id="KAI0031118.1"/>
    </source>
</evidence>